<organism evidence="7 8">
    <name type="scientific">Sphagnum jensenii</name>
    <dbReference type="NCBI Taxonomy" id="128206"/>
    <lineage>
        <taxon>Eukaryota</taxon>
        <taxon>Viridiplantae</taxon>
        <taxon>Streptophyta</taxon>
        <taxon>Embryophyta</taxon>
        <taxon>Bryophyta</taxon>
        <taxon>Sphagnophytina</taxon>
        <taxon>Sphagnopsida</taxon>
        <taxon>Sphagnales</taxon>
        <taxon>Sphagnaceae</taxon>
        <taxon>Sphagnum</taxon>
    </lineage>
</organism>
<reference evidence="7 8" key="1">
    <citation type="submission" date="2024-03" db="EMBL/GenBank/DDBJ databases">
        <authorList>
            <consortium name="ELIXIR-Norway"/>
            <consortium name="Elixir Norway"/>
        </authorList>
    </citation>
    <scope>NUCLEOTIDE SEQUENCE [LARGE SCALE GENOMIC DNA]</scope>
</reference>
<evidence type="ECO:0000313" key="7">
    <source>
        <dbReference type="EMBL" id="CAK9858509.1"/>
    </source>
</evidence>
<dbReference type="InterPro" id="IPR011598">
    <property type="entry name" value="bHLH_dom"/>
</dbReference>
<dbReference type="Pfam" id="PF00010">
    <property type="entry name" value="HLH"/>
    <property type="match status" value="1"/>
</dbReference>
<dbReference type="CDD" id="cd18919">
    <property type="entry name" value="bHLH_AtBPE_like"/>
    <property type="match status" value="1"/>
</dbReference>
<gene>
    <name evidence="7" type="ORF">CSSPJE1EN2_LOCUS1504</name>
</gene>
<feature type="region of interest" description="Disordered" evidence="5">
    <location>
        <begin position="114"/>
        <end position="134"/>
    </location>
</feature>
<evidence type="ECO:0000259" key="6">
    <source>
        <dbReference type="PROSITE" id="PS50888"/>
    </source>
</evidence>
<evidence type="ECO:0000256" key="4">
    <source>
        <dbReference type="ARBA" id="ARBA00023242"/>
    </source>
</evidence>
<keyword evidence="2" id="KW-0805">Transcription regulation</keyword>
<keyword evidence="3" id="KW-0804">Transcription</keyword>
<keyword evidence="4" id="KW-0539">Nucleus</keyword>
<dbReference type="EMBL" id="OZ023702">
    <property type="protein sequence ID" value="CAK9858509.1"/>
    <property type="molecule type" value="Genomic_DNA"/>
</dbReference>
<feature type="region of interest" description="Disordered" evidence="5">
    <location>
        <begin position="178"/>
        <end position="246"/>
    </location>
</feature>
<evidence type="ECO:0000256" key="3">
    <source>
        <dbReference type="ARBA" id="ARBA00023163"/>
    </source>
</evidence>
<evidence type="ECO:0000256" key="1">
    <source>
        <dbReference type="ARBA" id="ARBA00004123"/>
    </source>
</evidence>
<accession>A0ABP1A7S5</accession>
<dbReference type="SUPFAM" id="SSF47459">
    <property type="entry name" value="HLH, helix-loop-helix DNA-binding domain"/>
    <property type="match status" value="1"/>
</dbReference>
<proteinExistence type="predicted"/>
<comment type="subcellular location">
    <subcellularLocation>
        <location evidence="1">Nucleus</location>
    </subcellularLocation>
</comment>
<dbReference type="Proteomes" id="UP001497522">
    <property type="component" value="Chromosome 1"/>
</dbReference>
<name>A0ABP1A7S5_9BRYO</name>
<feature type="compositionally biased region" description="Basic and acidic residues" evidence="5">
    <location>
        <begin position="198"/>
        <end position="223"/>
    </location>
</feature>
<dbReference type="PANTHER" id="PTHR12565">
    <property type="entry name" value="STEROL REGULATORY ELEMENT-BINDING PROTEIN"/>
    <property type="match status" value="1"/>
</dbReference>
<evidence type="ECO:0000256" key="5">
    <source>
        <dbReference type="SAM" id="MobiDB-lite"/>
    </source>
</evidence>
<sequence>MIGRLQGINHGVPPPLLGTTSSYATSRQQRLGSSGLLMANKVAGSASSGVLALQGTGTAAGMATSDHCSSLAQFSSDPGFAERAAKFSSFSNGGNYYSLTPYALAPDHRFKPRGSRSIAAGDNNNNDGKLSRSSSCSRLANLAPSSCITTVRMVPGSADSKSPEINKAYQLKDEATAMENDGKKQQQQQPGGAAVDGDEIKAKRQRSWESTKEDVKLRPDRTCSESYSGGDSSPLSMKESCKPSELPKQDYIHVRARRGQATDSHSLAERVRREKIGERMKFLQDLVPGCSKVTGKAMMLDEIINYVQSLQRQVEFLSMKLASVNPRLDFDVENFLAKEQMQSHASTTMMMGPNPTAMLYGHQQQPQQHQVHNLQSFEPAGLDFTPAKSASEPCIRRTMSAPVAAPWSCSDAFADNLSQLSSKWEGELQSVVHTGFLQGKPNAWLPQEVHCQIPATHMKLEL</sequence>
<dbReference type="SMART" id="SM00353">
    <property type="entry name" value="HLH"/>
    <property type="match status" value="1"/>
</dbReference>
<dbReference type="Gene3D" id="4.10.280.10">
    <property type="entry name" value="Helix-loop-helix DNA-binding domain"/>
    <property type="match status" value="1"/>
</dbReference>
<keyword evidence="8" id="KW-1185">Reference proteome</keyword>
<feature type="compositionally biased region" description="Polar residues" evidence="5">
    <location>
        <begin position="122"/>
        <end position="134"/>
    </location>
</feature>
<dbReference type="InterPro" id="IPR036638">
    <property type="entry name" value="HLH_DNA-bd_sf"/>
</dbReference>
<dbReference type="PROSITE" id="PS50888">
    <property type="entry name" value="BHLH"/>
    <property type="match status" value="1"/>
</dbReference>
<evidence type="ECO:0000256" key="2">
    <source>
        <dbReference type="ARBA" id="ARBA00023015"/>
    </source>
</evidence>
<evidence type="ECO:0000313" key="8">
    <source>
        <dbReference type="Proteomes" id="UP001497522"/>
    </source>
</evidence>
<dbReference type="InterPro" id="IPR024097">
    <property type="entry name" value="bHLH_ZIP_TF"/>
</dbReference>
<feature type="compositionally biased region" description="Polar residues" evidence="5">
    <location>
        <begin position="224"/>
        <end position="235"/>
    </location>
</feature>
<dbReference type="PANTHER" id="PTHR12565:SF184">
    <property type="entry name" value="BHLH TRANSCRIPTION FACTOR"/>
    <property type="match status" value="1"/>
</dbReference>
<protein>
    <recommendedName>
        <fullName evidence="6">BHLH domain-containing protein</fullName>
    </recommendedName>
</protein>
<feature type="domain" description="BHLH" evidence="6">
    <location>
        <begin position="260"/>
        <end position="310"/>
    </location>
</feature>